<dbReference type="GO" id="GO:0019305">
    <property type="term" value="P:dTDP-rhamnose biosynthetic process"/>
    <property type="evidence" value="ECO:0007669"/>
    <property type="project" value="UniProtKB-UniRule"/>
</dbReference>
<dbReference type="GO" id="GO:0008830">
    <property type="term" value="F:dTDP-4-dehydrorhamnose 3,5-epimerase activity"/>
    <property type="evidence" value="ECO:0007669"/>
    <property type="project" value="UniProtKB-UniRule"/>
</dbReference>
<proteinExistence type="inferred from homology"/>
<dbReference type="GO" id="GO:0005829">
    <property type="term" value="C:cytosol"/>
    <property type="evidence" value="ECO:0007669"/>
    <property type="project" value="TreeGrafter"/>
</dbReference>
<feature type="active site" description="Proton acceptor" evidence="5">
    <location>
        <position position="67"/>
    </location>
</feature>
<organism evidence="8 9">
    <name type="scientific">Pseudomonas endophytica</name>
    <dbReference type="NCBI Taxonomy" id="1563157"/>
    <lineage>
        <taxon>Bacteria</taxon>
        <taxon>Pseudomonadati</taxon>
        <taxon>Pseudomonadota</taxon>
        <taxon>Gammaproteobacteria</taxon>
        <taxon>Pseudomonadales</taxon>
        <taxon>Pseudomonadaceae</taxon>
        <taxon>Pseudomonas</taxon>
    </lineage>
</organism>
<comment type="pathway">
    <text evidence="7">Carbohydrate biosynthesis; dTDP-L-rhamnose biosynthesis.</text>
</comment>
<dbReference type="Proteomes" id="UP000050342">
    <property type="component" value="Unassembled WGS sequence"/>
</dbReference>
<dbReference type="GO" id="GO:0000271">
    <property type="term" value="P:polysaccharide biosynthetic process"/>
    <property type="evidence" value="ECO:0007669"/>
    <property type="project" value="TreeGrafter"/>
</dbReference>
<comment type="function">
    <text evidence="2 7">Catalyzes the epimerization of the C3' and C5'positions of dTDP-6-deoxy-D-xylo-4-hexulose, forming dTDP-6-deoxy-L-lyxo-4-hexulose.</text>
</comment>
<dbReference type="PANTHER" id="PTHR21047">
    <property type="entry name" value="DTDP-6-DEOXY-D-GLUCOSE-3,5 EPIMERASE"/>
    <property type="match status" value="1"/>
</dbReference>
<comment type="catalytic activity">
    <reaction evidence="1 7">
        <text>dTDP-4-dehydro-6-deoxy-alpha-D-glucose = dTDP-4-dehydro-beta-L-rhamnose</text>
        <dbReference type="Rhea" id="RHEA:16969"/>
        <dbReference type="ChEBI" id="CHEBI:57649"/>
        <dbReference type="ChEBI" id="CHEBI:62830"/>
        <dbReference type="EC" id="5.1.3.13"/>
    </reaction>
</comment>
<dbReference type="OrthoDB" id="9800680at2"/>
<evidence type="ECO:0000256" key="3">
    <source>
        <dbReference type="ARBA" id="ARBA00012098"/>
    </source>
</evidence>
<comment type="caution">
    <text evidence="8">The sequence shown here is derived from an EMBL/GenBank/DDBJ whole genome shotgun (WGS) entry which is preliminary data.</text>
</comment>
<dbReference type="STRING" id="1563157.AQS70_05520"/>
<sequence>MKFSSTPISGLVVIEPEVFHDERGWFMESFNLQRFRNGLQSLSVVPPDYFVQDNISSSKKGVLRGLHYQLKPFEQGKLVSVLQGAVYDVAVDLRTESSTYGEWFALELNDSNKKMLWIPGGFAHGFLALEDDTRVSYKVTHFYDKDSERSVLWSDKKLNIEWPEMSNYFLSEKDRAASVLDQLPE</sequence>
<dbReference type="Pfam" id="PF00908">
    <property type="entry name" value="dTDP_sugar_isom"/>
    <property type="match status" value="1"/>
</dbReference>
<keyword evidence="7" id="KW-0413">Isomerase</keyword>
<dbReference type="UniPathway" id="UPA00124"/>
<dbReference type="SUPFAM" id="SSF51182">
    <property type="entry name" value="RmlC-like cupins"/>
    <property type="match status" value="1"/>
</dbReference>
<comment type="similarity">
    <text evidence="7">Belongs to the dTDP-4-dehydrorhamnose 3,5-epimerase family.</text>
</comment>
<dbReference type="CDD" id="cd00438">
    <property type="entry name" value="cupin_RmlC"/>
    <property type="match status" value="1"/>
</dbReference>
<evidence type="ECO:0000256" key="4">
    <source>
        <dbReference type="ARBA" id="ARBA00019595"/>
    </source>
</evidence>
<dbReference type="NCBIfam" id="TIGR01221">
    <property type="entry name" value="rmlC"/>
    <property type="match status" value="1"/>
</dbReference>
<dbReference type="EMBL" id="LLWH01000013">
    <property type="protein sequence ID" value="KQB55302.1"/>
    <property type="molecule type" value="Genomic_DNA"/>
</dbReference>
<dbReference type="PANTHER" id="PTHR21047:SF2">
    <property type="entry name" value="THYMIDINE DIPHOSPHO-4-KETO-RHAMNOSE 3,5-EPIMERASE"/>
    <property type="match status" value="1"/>
</dbReference>
<evidence type="ECO:0000256" key="1">
    <source>
        <dbReference type="ARBA" id="ARBA00001298"/>
    </source>
</evidence>
<dbReference type="InterPro" id="IPR014710">
    <property type="entry name" value="RmlC-like_jellyroll"/>
</dbReference>
<evidence type="ECO:0000313" key="9">
    <source>
        <dbReference type="Proteomes" id="UP000050342"/>
    </source>
</evidence>
<evidence type="ECO:0000256" key="5">
    <source>
        <dbReference type="PIRSR" id="PIRSR600888-1"/>
    </source>
</evidence>
<dbReference type="RefSeq" id="WP_055101287.1">
    <property type="nucleotide sequence ID" value="NZ_LLWH01000013.1"/>
</dbReference>
<comment type="subunit">
    <text evidence="7">Homodimer.</text>
</comment>
<evidence type="ECO:0000256" key="2">
    <source>
        <dbReference type="ARBA" id="ARBA00001997"/>
    </source>
</evidence>
<protein>
    <recommendedName>
        <fullName evidence="4 7">dTDP-4-dehydrorhamnose 3,5-epimerase</fullName>
        <ecNumber evidence="3 7">5.1.3.13</ecNumber>
    </recommendedName>
    <alternativeName>
        <fullName evidence="7">Thymidine diphospho-4-keto-rhamnose 3,5-epimerase</fullName>
    </alternativeName>
</protein>
<dbReference type="InterPro" id="IPR000888">
    <property type="entry name" value="RmlC-like"/>
</dbReference>
<accession>A0A0Q0XCK5</accession>
<dbReference type="EC" id="5.1.3.13" evidence="3 7"/>
<dbReference type="Gene3D" id="2.60.120.10">
    <property type="entry name" value="Jelly Rolls"/>
    <property type="match status" value="1"/>
</dbReference>
<evidence type="ECO:0000256" key="7">
    <source>
        <dbReference type="RuleBase" id="RU364069"/>
    </source>
</evidence>
<gene>
    <name evidence="8" type="ORF">AQS70_05520</name>
</gene>
<evidence type="ECO:0000256" key="6">
    <source>
        <dbReference type="PIRSR" id="PIRSR600888-3"/>
    </source>
</evidence>
<evidence type="ECO:0000313" key="8">
    <source>
        <dbReference type="EMBL" id="KQB55302.1"/>
    </source>
</evidence>
<keyword evidence="9" id="KW-1185">Reference proteome</keyword>
<dbReference type="AlphaFoldDB" id="A0A0Q0XCK5"/>
<feature type="site" description="Participates in a stacking interaction with the thymidine ring of dTDP-4-oxo-6-deoxyglucose" evidence="6">
    <location>
        <position position="143"/>
    </location>
</feature>
<dbReference type="InterPro" id="IPR011051">
    <property type="entry name" value="RmlC_Cupin_sf"/>
</dbReference>
<reference evidence="8 9" key="1">
    <citation type="submission" date="2015-10" db="EMBL/GenBank/DDBJ databases">
        <title>Pseudomonas helleri sp. nov. and Pseudomonas weihenstephanensis sp. nov., isolated from raw cows milk.</title>
        <authorList>
            <person name="Von Neubeck M."/>
            <person name="Huptas C."/>
            <person name="Wenning M."/>
            <person name="Scherer S."/>
        </authorList>
    </citation>
    <scope>NUCLEOTIDE SEQUENCE [LARGE SCALE GENOMIC DNA]</scope>
    <source>
        <strain evidence="8 9">BSTT44</strain>
    </source>
</reference>
<feature type="active site" description="Proton donor" evidence="5">
    <location>
        <position position="137"/>
    </location>
</feature>
<name>A0A0Q0XCK5_9PSED</name>